<dbReference type="NCBIfam" id="NF047389">
    <property type="entry name" value="ATPase_Sll1717"/>
    <property type="match status" value="1"/>
</dbReference>
<organism evidence="1 2">
    <name type="scientific">Streptomyces pseudovenezuelae</name>
    <dbReference type="NCBI Taxonomy" id="67350"/>
    <lineage>
        <taxon>Bacteria</taxon>
        <taxon>Bacillati</taxon>
        <taxon>Actinomycetota</taxon>
        <taxon>Actinomycetes</taxon>
        <taxon>Kitasatosporales</taxon>
        <taxon>Streptomycetaceae</taxon>
        <taxon>Streptomyces</taxon>
        <taxon>Streptomyces aurantiacus group</taxon>
    </lineage>
</organism>
<name>A0ABT6M4S4_9ACTN</name>
<proteinExistence type="predicted"/>
<keyword evidence="2" id="KW-1185">Reference proteome</keyword>
<evidence type="ECO:0000313" key="1">
    <source>
        <dbReference type="EMBL" id="MDH6222629.1"/>
    </source>
</evidence>
<dbReference type="Proteomes" id="UP001160499">
    <property type="component" value="Unassembled WGS sequence"/>
</dbReference>
<protein>
    <recommendedName>
        <fullName evidence="3">ATP-binding protein</fullName>
    </recommendedName>
</protein>
<reference evidence="1 2" key="1">
    <citation type="submission" date="2023-04" db="EMBL/GenBank/DDBJ databases">
        <title>Forest soil microbial communities from Buena Vista Peninsula, Colon Province, Panama.</title>
        <authorList>
            <person name="Bouskill N."/>
        </authorList>
    </citation>
    <scope>NUCLEOTIDE SEQUENCE [LARGE SCALE GENOMIC DNA]</scope>
    <source>
        <strain evidence="1 2">GGS1</strain>
    </source>
</reference>
<sequence>MDDRRGRATGMADGPLLAQLHFGREDAERDVTDGLLLRGGFLPNAAYRGALSGRKMLIIGRKGSGKSAICMQLKADGAGHYAGTELIPPDETAGEEIRRFELQGLPGDSAKALIWRYLFAVYAARHLVAHAKDAHGYRPDSVKALARFLKQNGESADGRFGDRLAQAARGLQTSLSLEAFGFKAGLDLAQSPLSEGAQATRQLDVVEQGVAQAFADLGCGDLDAGGLDGGEEHGPLLLMVDQLELVWSAETDSNSMVIGLLLAAKHAASLYGRAVSVLLFLRADIYDSLHFGEGDKFRGDELRIAWTEQALRDLALARARASAGAELTPEILWGDLFPAEVEGEETATYLFRRCLPRPRDAIQFLNLCQETASLINGRDRITEADVVQAGRQFSDWKLKDLALEYLVAHPFLKHLFPLFQNTGYVVTRTVLGTRFEAAAESLHRLFPAYADALTVHGVVDVLYAVGFLGVRRGNDVVFAGGDDLPAQFHETEFHLHPCFRAALGATSAIDLRHFEIDAAVGRVVQGGNQGGFNDGGFTSAPTRDHRLVQELRRSCHSILAQTSRAVSLAQGARDEITQQINRVLGEVNVLPSGAGSTYDLADHVLLTARYFDTLAAQLLAGGMDDSTGAGDVVRRVQEEARRLRRQAAGSYGSSGSSAGP</sequence>
<gene>
    <name evidence="1" type="ORF">M2283_009980</name>
</gene>
<comment type="caution">
    <text evidence="1">The sequence shown here is derived from an EMBL/GenBank/DDBJ whole genome shotgun (WGS) entry which is preliminary data.</text>
</comment>
<accession>A0ABT6M4S4</accession>
<dbReference type="InterPro" id="IPR059206">
    <property type="entry name" value="Sll1717-like"/>
</dbReference>
<evidence type="ECO:0008006" key="3">
    <source>
        <dbReference type="Google" id="ProtNLM"/>
    </source>
</evidence>
<dbReference type="EMBL" id="JARXVH010000038">
    <property type="protein sequence ID" value="MDH6222629.1"/>
    <property type="molecule type" value="Genomic_DNA"/>
</dbReference>
<evidence type="ECO:0000313" key="2">
    <source>
        <dbReference type="Proteomes" id="UP001160499"/>
    </source>
</evidence>